<evidence type="ECO:0000313" key="2">
    <source>
        <dbReference type="EMBL" id="ACN99317.1"/>
    </source>
</evidence>
<evidence type="ECO:0000256" key="1">
    <source>
        <dbReference type="SAM" id="Phobius"/>
    </source>
</evidence>
<dbReference type="RefSeq" id="WP_012674635.1">
    <property type="nucleotide sequence ID" value="NC_012438.1"/>
</dbReference>
<dbReference type="Proteomes" id="UP000001369">
    <property type="component" value="Chromosome"/>
</dbReference>
<protein>
    <submittedName>
        <fullName evidence="2">Uncharacterized protein</fullName>
    </submittedName>
</protein>
<keyword evidence="1" id="KW-0472">Membrane</keyword>
<name>C1DW90_SULAA</name>
<keyword evidence="1" id="KW-1133">Transmembrane helix</keyword>
<dbReference type="STRING" id="204536.SULAZ_1410"/>
<feature type="transmembrane region" description="Helical" evidence="1">
    <location>
        <begin position="38"/>
        <end position="62"/>
    </location>
</feature>
<organism evidence="2 3">
    <name type="scientific">Sulfurihydrogenibium azorense (strain DSM 15241 / OCM 825 / Az-Fu1)</name>
    <dbReference type="NCBI Taxonomy" id="204536"/>
    <lineage>
        <taxon>Bacteria</taxon>
        <taxon>Pseudomonadati</taxon>
        <taxon>Aquificota</taxon>
        <taxon>Aquificia</taxon>
        <taxon>Aquificales</taxon>
        <taxon>Hydrogenothermaceae</taxon>
        <taxon>Sulfurihydrogenibium</taxon>
    </lineage>
</organism>
<dbReference type="KEGG" id="saf:SULAZ_1410"/>
<dbReference type="HOGENOM" id="CLU_2774374_0_0_0"/>
<dbReference type="AlphaFoldDB" id="C1DW90"/>
<keyword evidence="3" id="KW-1185">Reference proteome</keyword>
<proteinExistence type="predicted"/>
<feature type="transmembrane region" description="Helical" evidence="1">
    <location>
        <begin position="5"/>
        <end position="26"/>
    </location>
</feature>
<keyword evidence="1" id="KW-0812">Transmembrane</keyword>
<sequence length="69" mass="7747">MIVRILYLLGIVIGLYAIFNNLPYIFKVDFSDPMLALGKILVSLFPVIAGTVIVYVSAYNLYLSFKNKS</sequence>
<gene>
    <name evidence="2" type="ordered locus">SULAZ_1410</name>
</gene>
<accession>C1DW90</accession>
<reference evidence="2 3" key="1">
    <citation type="journal article" date="2009" name="J. Bacteriol.">
        <title>Complete and draft genome sequences of six members of the Aquificales.</title>
        <authorList>
            <person name="Reysenbach A.L."/>
            <person name="Hamamura N."/>
            <person name="Podar M."/>
            <person name="Griffiths E."/>
            <person name="Ferreira S."/>
            <person name="Hochstein R."/>
            <person name="Heidelberg J."/>
            <person name="Johnson J."/>
            <person name="Mead D."/>
            <person name="Pohorille A."/>
            <person name="Sarmiento M."/>
            <person name="Schweighofer K."/>
            <person name="Seshadri R."/>
            <person name="Voytek M.A."/>
        </authorList>
    </citation>
    <scope>NUCLEOTIDE SEQUENCE [LARGE SCALE GENOMIC DNA]</scope>
    <source>
        <strain evidence="3">Az-Fu1 / DSM 15241 / OCM 825</strain>
    </source>
</reference>
<evidence type="ECO:0000313" key="3">
    <source>
        <dbReference type="Proteomes" id="UP000001369"/>
    </source>
</evidence>
<dbReference type="EMBL" id="CP001229">
    <property type="protein sequence ID" value="ACN99317.1"/>
    <property type="molecule type" value="Genomic_DNA"/>
</dbReference>